<proteinExistence type="inferred from homology"/>
<feature type="signal peptide" evidence="2">
    <location>
        <begin position="1"/>
        <end position="21"/>
    </location>
</feature>
<gene>
    <name evidence="3" type="ORF">HTEP1355_LOCUS11406</name>
</gene>
<name>A0A7S0Z0T3_9CRYP</name>
<evidence type="ECO:0000313" key="3">
    <source>
        <dbReference type="EMBL" id="CAD8797765.1"/>
    </source>
</evidence>
<evidence type="ECO:0000256" key="1">
    <source>
        <dbReference type="ARBA" id="ARBA00009817"/>
    </source>
</evidence>
<dbReference type="InterPro" id="IPR006917">
    <property type="entry name" value="SOUL_heme-bd"/>
</dbReference>
<dbReference type="Gene3D" id="3.20.80.10">
    <property type="entry name" value="Regulatory factor, effector binding domain"/>
    <property type="match status" value="1"/>
</dbReference>
<dbReference type="InterPro" id="IPR032710">
    <property type="entry name" value="NTF2-like_dom_sf"/>
</dbReference>
<dbReference type="PANTHER" id="PTHR34123:SF1">
    <property type="entry name" value="OS04G0578200 PROTEIN"/>
    <property type="match status" value="1"/>
</dbReference>
<dbReference type="Pfam" id="PF04832">
    <property type="entry name" value="SOUL"/>
    <property type="match status" value="1"/>
</dbReference>
<dbReference type="Pfam" id="PF10184">
    <property type="entry name" value="DUF2358"/>
    <property type="match status" value="1"/>
</dbReference>
<dbReference type="EMBL" id="HBFN01019571">
    <property type="protein sequence ID" value="CAD8797765.1"/>
    <property type="molecule type" value="Transcribed_RNA"/>
</dbReference>
<evidence type="ECO:0000256" key="2">
    <source>
        <dbReference type="SAM" id="SignalP"/>
    </source>
</evidence>
<dbReference type="SUPFAM" id="SSF55136">
    <property type="entry name" value="Probable bacterial effector-binding domain"/>
    <property type="match status" value="1"/>
</dbReference>
<reference evidence="3" key="1">
    <citation type="submission" date="2021-01" db="EMBL/GenBank/DDBJ databases">
        <authorList>
            <person name="Corre E."/>
            <person name="Pelletier E."/>
            <person name="Niang G."/>
            <person name="Scheremetjew M."/>
            <person name="Finn R."/>
            <person name="Kale V."/>
            <person name="Holt S."/>
            <person name="Cochrane G."/>
            <person name="Meng A."/>
            <person name="Brown T."/>
            <person name="Cohen L."/>
        </authorList>
    </citation>
    <scope>NUCLEOTIDE SEQUENCE</scope>
    <source>
        <strain evidence="3">CCMP443</strain>
    </source>
</reference>
<comment type="similarity">
    <text evidence="1">Belongs to the HEBP family.</text>
</comment>
<feature type="chain" id="PRO_5031142259" evidence="2">
    <location>
        <begin position="22"/>
        <end position="408"/>
    </location>
</feature>
<sequence>MAGLRCGLAMLLVLGSAPTDAFAPPGPSFGRFQVQAAPRLRGAHIERLGGALPSATRMATEAQQSNQEVLVRELKEELPQLMDASYTPKWDLYSSKVKFVDPLNEFDGVEKYKSNIQLLKDSPLFTDAQMSLHDAVGQDDGTVITRWTLAMTFKAFPWRPRVTFTGTSTYYMDDDGKVSKHVDMWDSIDNQSPFSLQALQDLVGQLLPDVTKRGVAAIKGGAAEEVTYTVVRRAPGIEVRRYDEFEVVETEEEGVYSKETYNEAKGLIRDYHGDALADPTNKEKKQLPVTDPVLQYDKGSGLTNLAYVHATSVRGKAPAPADGRLSVRPWGASLVAVKDVRGYGKDRTRSEASVQSGMDDLRKAVAAEGYLAADTNGEGFYLANYADGYELWLPVEPTARSLPTRSAQ</sequence>
<keyword evidence="2" id="KW-0732">Signal</keyword>
<organism evidence="3">
    <name type="scientific">Hemiselmis tepida</name>
    <dbReference type="NCBI Taxonomy" id="464990"/>
    <lineage>
        <taxon>Eukaryota</taxon>
        <taxon>Cryptophyceae</taxon>
        <taxon>Cryptomonadales</taxon>
        <taxon>Hemiselmidaceae</taxon>
        <taxon>Hemiselmis</taxon>
    </lineage>
</organism>
<accession>A0A7S0Z0T3</accession>
<dbReference type="InterPro" id="IPR018790">
    <property type="entry name" value="DUF2358"/>
</dbReference>
<dbReference type="InterPro" id="IPR011256">
    <property type="entry name" value="Reg_factor_effector_dom_sf"/>
</dbReference>
<dbReference type="Gene3D" id="3.10.450.50">
    <property type="match status" value="1"/>
</dbReference>
<dbReference type="AlphaFoldDB" id="A0A7S0Z0T3"/>
<protein>
    <submittedName>
        <fullName evidence="3">Uncharacterized protein</fullName>
    </submittedName>
</protein>
<dbReference type="SUPFAM" id="SSF54427">
    <property type="entry name" value="NTF2-like"/>
    <property type="match status" value="1"/>
</dbReference>
<dbReference type="PANTHER" id="PTHR34123">
    <property type="entry name" value="OS04G0578200 PROTEIN"/>
    <property type="match status" value="1"/>
</dbReference>